<keyword evidence="2" id="KW-1185">Reference proteome</keyword>
<accession>A0ACC0Y601</accession>
<reference evidence="2" key="1">
    <citation type="journal article" date="2023" name="G3 (Bethesda)">
        <title>Genome assembly and association tests identify interacting loci associated with vigor, precocity, and sex in interspecific pistachio rootstocks.</title>
        <authorList>
            <person name="Palmer W."/>
            <person name="Jacygrad E."/>
            <person name="Sagayaradj S."/>
            <person name="Cavanaugh K."/>
            <person name="Han R."/>
            <person name="Bertier L."/>
            <person name="Beede B."/>
            <person name="Kafkas S."/>
            <person name="Golino D."/>
            <person name="Preece J."/>
            <person name="Michelmore R."/>
        </authorList>
    </citation>
    <scope>NUCLEOTIDE SEQUENCE [LARGE SCALE GENOMIC DNA]</scope>
</reference>
<protein>
    <submittedName>
        <fullName evidence="1">Uncharacterized protein</fullName>
    </submittedName>
</protein>
<name>A0ACC0Y601_9ROSI</name>
<evidence type="ECO:0000313" key="1">
    <source>
        <dbReference type="EMBL" id="KAJ0030711.1"/>
    </source>
</evidence>
<comment type="caution">
    <text evidence="1">The sequence shown here is derived from an EMBL/GenBank/DDBJ whole genome shotgun (WGS) entry which is preliminary data.</text>
</comment>
<evidence type="ECO:0000313" key="2">
    <source>
        <dbReference type="Proteomes" id="UP001163603"/>
    </source>
</evidence>
<proteinExistence type="predicted"/>
<gene>
    <name evidence="1" type="ORF">Pint_14627</name>
</gene>
<dbReference type="EMBL" id="CM047743">
    <property type="protein sequence ID" value="KAJ0030711.1"/>
    <property type="molecule type" value="Genomic_DNA"/>
</dbReference>
<sequence length="141" mass="16152">MKPKISDFGIVRIFTKDDLEANTGRIVGTFGYVPPEYARKGMYSTKSDVYSFGVLLLQMISGKMISLLYGPNESLSLLDYAYELWNDGKGAEFMDESLDNTYSYCKLVRCLQIALLCVQENPIDRPLCWKFSQCLKMRTRI</sequence>
<organism evidence="1 2">
    <name type="scientific">Pistacia integerrima</name>
    <dbReference type="NCBI Taxonomy" id="434235"/>
    <lineage>
        <taxon>Eukaryota</taxon>
        <taxon>Viridiplantae</taxon>
        <taxon>Streptophyta</taxon>
        <taxon>Embryophyta</taxon>
        <taxon>Tracheophyta</taxon>
        <taxon>Spermatophyta</taxon>
        <taxon>Magnoliopsida</taxon>
        <taxon>eudicotyledons</taxon>
        <taxon>Gunneridae</taxon>
        <taxon>Pentapetalae</taxon>
        <taxon>rosids</taxon>
        <taxon>malvids</taxon>
        <taxon>Sapindales</taxon>
        <taxon>Anacardiaceae</taxon>
        <taxon>Pistacia</taxon>
    </lineage>
</organism>
<dbReference type="Proteomes" id="UP001163603">
    <property type="component" value="Chromosome 8"/>
</dbReference>